<evidence type="ECO:0000313" key="1">
    <source>
        <dbReference type="EMBL" id="AYV81814.1"/>
    </source>
</evidence>
<sequence>MQERCSGTTMKGPQCERYVDQDLGFMIKGKRYCAVHFGKTLHYMQNNSFSEIIDDDSFVPADLLRAIPDALVSICEKMGIRELEYIFLNMHVVTMGDSFEEAMKNSWESKIPDKYLVEFAPEVLKDVRYMKVMDLNRILDGFKSEIVIRECESCRHEHVLGGMVQCTAGHKFCADCLMKYVKGRIYSRTFNLSCVSNVACKGG</sequence>
<evidence type="ECO:0008006" key="2">
    <source>
        <dbReference type="Google" id="ProtNLM"/>
    </source>
</evidence>
<organism evidence="1">
    <name type="scientific">Harvfovirus sp</name>
    <dbReference type="NCBI Taxonomy" id="2487768"/>
    <lineage>
        <taxon>Viruses</taxon>
        <taxon>Varidnaviria</taxon>
        <taxon>Bamfordvirae</taxon>
        <taxon>Nucleocytoviricota</taxon>
        <taxon>Megaviricetes</taxon>
        <taxon>Imitervirales</taxon>
        <taxon>Mimiviridae</taxon>
        <taxon>Klosneuvirinae</taxon>
    </lineage>
</organism>
<gene>
    <name evidence="1" type="ORF">Harvfovirus65_1</name>
</gene>
<feature type="non-terminal residue" evidence="1">
    <location>
        <position position="203"/>
    </location>
</feature>
<reference evidence="1" key="1">
    <citation type="submission" date="2018-10" db="EMBL/GenBank/DDBJ databases">
        <title>Hidden diversity of soil giant viruses.</title>
        <authorList>
            <person name="Schulz F."/>
            <person name="Alteio L."/>
            <person name="Goudeau D."/>
            <person name="Ryan E.M."/>
            <person name="Malmstrom R.R."/>
            <person name="Blanchard J."/>
            <person name="Woyke T."/>
        </authorList>
    </citation>
    <scope>NUCLEOTIDE SEQUENCE</scope>
    <source>
        <strain evidence="1">HAV1</strain>
    </source>
</reference>
<proteinExistence type="predicted"/>
<name>A0A3G5A5N1_9VIRU</name>
<dbReference type="EMBL" id="MK072307">
    <property type="protein sequence ID" value="AYV81814.1"/>
    <property type="molecule type" value="Genomic_DNA"/>
</dbReference>
<accession>A0A3G5A5N1</accession>
<protein>
    <recommendedName>
        <fullName evidence="2">RING-type domain-containing protein</fullName>
    </recommendedName>
</protein>